<dbReference type="AlphaFoldDB" id="A0A1I8HP19"/>
<sequence length="94" mass="11089">MPRRFLRLTGVAAILACSAIIGFELLLWQPSKPRLQSGSAKVADNQEPRYGAIPKILHQTFETRKVFNEYRKYIERCLKLNPDWEYYLWTDEDI</sequence>
<dbReference type="Proteomes" id="UP000095280">
    <property type="component" value="Unplaced"/>
</dbReference>
<feature type="transmembrane region" description="Helical" evidence="1">
    <location>
        <begin position="6"/>
        <end position="27"/>
    </location>
</feature>
<evidence type="ECO:0000313" key="4">
    <source>
        <dbReference type="WBParaSite" id="maker-uti_cns_0007161-snap-gene-0.4-mRNA-1"/>
    </source>
</evidence>
<accession>A0A1I8HP19</accession>
<reference evidence="3 4" key="1">
    <citation type="submission" date="2016-11" db="UniProtKB">
        <authorList>
            <consortium name="WormBaseParasite"/>
        </authorList>
    </citation>
    <scope>IDENTIFICATION</scope>
</reference>
<dbReference type="PANTHER" id="PTHR32385:SF15">
    <property type="entry name" value="INOSITOL PHOSPHOCERAMIDE MANNOSYLTRANSFERASE 1"/>
    <property type="match status" value="1"/>
</dbReference>
<evidence type="ECO:0000313" key="3">
    <source>
        <dbReference type="WBParaSite" id="maker-uti_cns_0001669-snap-gene-0.2-mRNA-1"/>
    </source>
</evidence>
<evidence type="ECO:0000256" key="1">
    <source>
        <dbReference type="SAM" id="Phobius"/>
    </source>
</evidence>
<dbReference type="GO" id="GO:0051999">
    <property type="term" value="P:mannosyl-inositol phosphorylceramide biosynthetic process"/>
    <property type="evidence" value="ECO:0007669"/>
    <property type="project" value="TreeGrafter"/>
</dbReference>
<dbReference type="GO" id="GO:0000030">
    <property type="term" value="F:mannosyltransferase activity"/>
    <property type="evidence" value="ECO:0007669"/>
    <property type="project" value="TreeGrafter"/>
</dbReference>
<dbReference type="InterPro" id="IPR029044">
    <property type="entry name" value="Nucleotide-diphossugar_trans"/>
</dbReference>
<keyword evidence="2" id="KW-1185">Reference proteome</keyword>
<dbReference type="SUPFAM" id="SSF53448">
    <property type="entry name" value="Nucleotide-diphospho-sugar transferases"/>
    <property type="match status" value="1"/>
</dbReference>
<keyword evidence="1" id="KW-1133">Transmembrane helix</keyword>
<keyword evidence="1" id="KW-0472">Membrane</keyword>
<keyword evidence="1" id="KW-0812">Transmembrane</keyword>
<name>A0A1I8HP19_9PLAT</name>
<dbReference type="WBParaSite" id="maker-uti_cns_0001669-snap-gene-0.2-mRNA-1">
    <property type="protein sequence ID" value="maker-uti_cns_0001669-snap-gene-0.2-mRNA-1"/>
    <property type="gene ID" value="maker-uti_cns_0001669-snap-gene-0.2"/>
</dbReference>
<dbReference type="Gene3D" id="3.90.550.20">
    <property type="match status" value="1"/>
</dbReference>
<dbReference type="GO" id="GO:0016020">
    <property type="term" value="C:membrane"/>
    <property type="evidence" value="ECO:0007669"/>
    <property type="project" value="GOC"/>
</dbReference>
<organism evidence="2 4">
    <name type="scientific">Macrostomum lignano</name>
    <dbReference type="NCBI Taxonomy" id="282301"/>
    <lineage>
        <taxon>Eukaryota</taxon>
        <taxon>Metazoa</taxon>
        <taxon>Spiralia</taxon>
        <taxon>Lophotrochozoa</taxon>
        <taxon>Platyhelminthes</taxon>
        <taxon>Rhabditophora</taxon>
        <taxon>Macrostomorpha</taxon>
        <taxon>Macrostomida</taxon>
        <taxon>Macrostomidae</taxon>
        <taxon>Macrostomum</taxon>
    </lineage>
</organism>
<dbReference type="WBParaSite" id="maker-uti_cns_0007161-snap-gene-0.4-mRNA-1">
    <property type="protein sequence ID" value="maker-uti_cns_0007161-snap-gene-0.4-mRNA-1"/>
    <property type="gene ID" value="maker-uti_cns_0007161-snap-gene-0.4"/>
</dbReference>
<dbReference type="PANTHER" id="PTHR32385">
    <property type="entry name" value="MANNOSYL PHOSPHORYLINOSITOL CERAMIDE SYNTHASE"/>
    <property type="match status" value="1"/>
</dbReference>
<evidence type="ECO:0000313" key="2">
    <source>
        <dbReference type="Proteomes" id="UP000095280"/>
    </source>
</evidence>
<protein>
    <submittedName>
        <fullName evidence="3 4">Glycolipid sulfotransferase</fullName>
    </submittedName>
</protein>
<dbReference type="InterPro" id="IPR051706">
    <property type="entry name" value="Glycosyltransferase_domain"/>
</dbReference>
<proteinExistence type="predicted"/>